<dbReference type="Gene3D" id="3.40.50.720">
    <property type="entry name" value="NAD(P)-binding Rossmann-like Domain"/>
    <property type="match status" value="1"/>
</dbReference>
<evidence type="ECO:0000313" key="3">
    <source>
        <dbReference type="Proteomes" id="UP000054342"/>
    </source>
</evidence>
<dbReference type="Pfam" id="PF13460">
    <property type="entry name" value="NAD_binding_10"/>
    <property type="match status" value="1"/>
</dbReference>
<dbReference type="InterPro" id="IPR036291">
    <property type="entry name" value="NAD(P)-bd_dom_sf"/>
</dbReference>
<dbReference type="Proteomes" id="UP000054342">
    <property type="component" value="Unassembled WGS sequence"/>
</dbReference>
<dbReference type="EMBL" id="KN847323">
    <property type="protein sequence ID" value="KIW49342.1"/>
    <property type="molecule type" value="Genomic_DNA"/>
</dbReference>
<protein>
    <recommendedName>
        <fullName evidence="1">NAD(P)-binding domain-containing protein</fullName>
    </recommendedName>
</protein>
<proteinExistence type="predicted"/>
<dbReference type="InterPro" id="IPR016040">
    <property type="entry name" value="NAD(P)-bd_dom"/>
</dbReference>
<dbReference type="STRING" id="348802.A0A0D2CHM3"/>
<dbReference type="GeneID" id="25332934"/>
<dbReference type="HOGENOM" id="CLU_007383_12_1_1"/>
<dbReference type="OrthoDB" id="2130169at2759"/>
<dbReference type="GO" id="GO:0004029">
    <property type="term" value="F:aldehyde dehydrogenase (NAD+) activity"/>
    <property type="evidence" value="ECO:0007669"/>
    <property type="project" value="TreeGrafter"/>
</dbReference>
<sequence length="348" mass="38182">MSTSQKDVFLIGPGFIGRNVVDLLLAEGYTVTTLVRRESYAKELQNDGIQTVIGNLNDDATITKQTIASDIVFHTATADDLPSVEAVIEGIKARAKDGKQTIYIHTSGTSLVSDDSKGQYKGEKIYSDDKPEDIDALPDTASHRLIDLAILKARKELGTKAKLAIMIPPLIYGVNPKYKRLSIQLPTLTRFALKHGYAGQVGKGASVWSTVHVLDLARGYITLLHWLEQTPPEKVLENPYFFCENGQDCAWTEFVETIGQALHDAGRITDAKPQTIPEKDYGDLFGEFTAWVVGSNSRSRAKRLRGLGWKPKEKDVFASLKQDEIPILLEEKAEFSGYAGVAASGAPS</sequence>
<name>A0A0D2CHM3_9EURO</name>
<evidence type="ECO:0000259" key="1">
    <source>
        <dbReference type="Pfam" id="PF13460"/>
    </source>
</evidence>
<evidence type="ECO:0000313" key="2">
    <source>
        <dbReference type="EMBL" id="KIW49342.1"/>
    </source>
</evidence>
<dbReference type="AlphaFoldDB" id="A0A0D2CHM3"/>
<keyword evidence="3" id="KW-1185">Reference proteome</keyword>
<reference evidence="2 3" key="1">
    <citation type="submission" date="2015-01" db="EMBL/GenBank/DDBJ databases">
        <title>The Genome Sequence of Exophiala xenobiotica CBS118157.</title>
        <authorList>
            <consortium name="The Broad Institute Genomics Platform"/>
            <person name="Cuomo C."/>
            <person name="de Hoog S."/>
            <person name="Gorbushina A."/>
            <person name="Stielow B."/>
            <person name="Teixiera M."/>
            <person name="Abouelleil A."/>
            <person name="Chapman S.B."/>
            <person name="Priest M."/>
            <person name="Young S.K."/>
            <person name="Wortman J."/>
            <person name="Nusbaum C."/>
            <person name="Birren B."/>
        </authorList>
    </citation>
    <scope>NUCLEOTIDE SEQUENCE [LARGE SCALE GENOMIC DNA]</scope>
    <source>
        <strain evidence="2 3">CBS 118157</strain>
    </source>
</reference>
<dbReference type="SUPFAM" id="SSF51735">
    <property type="entry name" value="NAD(P)-binding Rossmann-fold domains"/>
    <property type="match status" value="1"/>
</dbReference>
<dbReference type="GO" id="GO:0005737">
    <property type="term" value="C:cytoplasm"/>
    <property type="evidence" value="ECO:0007669"/>
    <property type="project" value="TreeGrafter"/>
</dbReference>
<gene>
    <name evidence="2" type="ORF">PV05_11026</name>
</gene>
<dbReference type="PANTHER" id="PTHR48079:SF6">
    <property type="entry name" value="NAD(P)-BINDING DOMAIN-CONTAINING PROTEIN-RELATED"/>
    <property type="match status" value="1"/>
</dbReference>
<dbReference type="InterPro" id="IPR051783">
    <property type="entry name" value="NAD(P)-dependent_oxidoreduct"/>
</dbReference>
<dbReference type="RefSeq" id="XP_013309926.1">
    <property type="nucleotide sequence ID" value="XM_013454472.1"/>
</dbReference>
<dbReference type="PANTHER" id="PTHR48079">
    <property type="entry name" value="PROTEIN YEEZ"/>
    <property type="match status" value="1"/>
</dbReference>
<feature type="domain" description="NAD(P)-binding" evidence="1">
    <location>
        <begin position="14"/>
        <end position="110"/>
    </location>
</feature>
<accession>A0A0D2CHM3</accession>
<organism evidence="2 3">
    <name type="scientific">Exophiala xenobiotica</name>
    <dbReference type="NCBI Taxonomy" id="348802"/>
    <lineage>
        <taxon>Eukaryota</taxon>
        <taxon>Fungi</taxon>
        <taxon>Dikarya</taxon>
        <taxon>Ascomycota</taxon>
        <taxon>Pezizomycotina</taxon>
        <taxon>Eurotiomycetes</taxon>
        <taxon>Chaetothyriomycetidae</taxon>
        <taxon>Chaetothyriales</taxon>
        <taxon>Herpotrichiellaceae</taxon>
        <taxon>Exophiala</taxon>
    </lineage>
</organism>